<dbReference type="Proteomes" id="UP000324222">
    <property type="component" value="Unassembled WGS sequence"/>
</dbReference>
<evidence type="ECO:0000256" key="1">
    <source>
        <dbReference type="SAM" id="MobiDB-lite"/>
    </source>
</evidence>
<sequence>MTSARPPITRGQRTGLARKPWDASKQPPFTAGKGTWPGTAETRQPEQKLNSQQQQHPWPLS</sequence>
<evidence type="ECO:0000313" key="2">
    <source>
        <dbReference type="EMBL" id="MPC50245.1"/>
    </source>
</evidence>
<proteinExistence type="predicted"/>
<protein>
    <submittedName>
        <fullName evidence="2">Uncharacterized protein</fullName>
    </submittedName>
</protein>
<feature type="region of interest" description="Disordered" evidence="1">
    <location>
        <begin position="1"/>
        <end position="61"/>
    </location>
</feature>
<evidence type="ECO:0000313" key="3">
    <source>
        <dbReference type="Proteomes" id="UP000324222"/>
    </source>
</evidence>
<name>A0A5B7FY34_PORTR</name>
<comment type="caution">
    <text evidence="2">The sequence shown here is derived from an EMBL/GenBank/DDBJ whole genome shotgun (WGS) entry which is preliminary data.</text>
</comment>
<gene>
    <name evidence="2" type="ORF">E2C01_044069</name>
</gene>
<dbReference type="EMBL" id="VSRR010009379">
    <property type="protein sequence ID" value="MPC50245.1"/>
    <property type="molecule type" value="Genomic_DNA"/>
</dbReference>
<dbReference type="AlphaFoldDB" id="A0A5B7FY34"/>
<keyword evidence="3" id="KW-1185">Reference proteome</keyword>
<feature type="compositionally biased region" description="Polar residues" evidence="1">
    <location>
        <begin position="47"/>
        <end position="61"/>
    </location>
</feature>
<reference evidence="2 3" key="1">
    <citation type="submission" date="2019-05" db="EMBL/GenBank/DDBJ databases">
        <title>Another draft genome of Portunus trituberculatus and its Hox gene families provides insights of decapod evolution.</title>
        <authorList>
            <person name="Jeong J.-H."/>
            <person name="Song I."/>
            <person name="Kim S."/>
            <person name="Choi T."/>
            <person name="Kim D."/>
            <person name="Ryu S."/>
            <person name="Kim W."/>
        </authorList>
    </citation>
    <scope>NUCLEOTIDE SEQUENCE [LARGE SCALE GENOMIC DNA]</scope>
    <source>
        <tissue evidence="2">Muscle</tissue>
    </source>
</reference>
<organism evidence="2 3">
    <name type="scientific">Portunus trituberculatus</name>
    <name type="common">Swimming crab</name>
    <name type="synonym">Neptunus trituberculatus</name>
    <dbReference type="NCBI Taxonomy" id="210409"/>
    <lineage>
        <taxon>Eukaryota</taxon>
        <taxon>Metazoa</taxon>
        <taxon>Ecdysozoa</taxon>
        <taxon>Arthropoda</taxon>
        <taxon>Crustacea</taxon>
        <taxon>Multicrustacea</taxon>
        <taxon>Malacostraca</taxon>
        <taxon>Eumalacostraca</taxon>
        <taxon>Eucarida</taxon>
        <taxon>Decapoda</taxon>
        <taxon>Pleocyemata</taxon>
        <taxon>Brachyura</taxon>
        <taxon>Eubrachyura</taxon>
        <taxon>Portunoidea</taxon>
        <taxon>Portunidae</taxon>
        <taxon>Portuninae</taxon>
        <taxon>Portunus</taxon>
    </lineage>
</organism>
<accession>A0A5B7FY34</accession>